<dbReference type="RefSeq" id="WP_004333422.1">
    <property type="nucleotide sequence ID" value="NZ_ACNN01000018.1"/>
</dbReference>
<dbReference type="AlphaFoldDB" id="C3JAA7"/>
<evidence type="ECO:0000313" key="3">
    <source>
        <dbReference type="Proteomes" id="UP000004295"/>
    </source>
</evidence>
<protein>
    <recommendedName>
        <fullName evidence="4">Secretion system C-terminal sorting domain-containing protein</fullName>
    </recommendedName>
</protein>
<gene>
    <name evidence="2" type="ORF">POREN0001_1595</name>
</gene>
<evidence type="ECO:0000313" key="2">
    <source>
        <dbReference type="EMBL" id="EEN82905.1"/>
    </source>
</evidence>
<reference evidence="2 3" key="1">
    <citation type="submission" date="2009-04" db="EMBL/GenBank/DDBJ databases">
        <authorList>
            <person name="Sebastian Y."/>
            <person name="Madupu R."/>
            <person name="Durkin A.S."/>
            <person name="Torralba M."/>
            <person name="Methe B."/>
            <person name="Sutton G.G."/>
            <person name="Strausberg R.L."/>
            <person name="Nelson K.E."/>
        </authorList>
    </citation>
    <scope>NUCLEOTIDE SEQUENCE [LARGE SCALE GENOMIC DNA]</scope>
    <source>
        <strain evidence="3">ATCC 35406 / BCRC 14492 / JCM 8526 / NCTC 13058 / HG 370</strain>
    </source>
</reference>
<dbReference type="Proteomes" id="UP000004295">
    <property type="component" value="Unassembled WGS sequence"/>
</dbReference>
<name>C3JAA7_POREA</name>
<dbReference type="EMBL" id="ACNN01000018">
    <property type="protein sequence ID" value="EEN82905.1"/>
    <property type="molecule type" value="Genomic_DNA"/>
</dbReference>
<dbReference type="GeneID" id="93365893"/>
<sequence>MSKQTTPSFCRTLIGCLFAAFTLVASSQMMAAADLSEPIAQEQKLVVDFDAPDDDFALVRAFSTSSDLVIELPTPNVQLVTIYDITGRVWYKASPQGEGVLRIGHDQLPSGLLLVEVISKEGHRKTFKVKL</sequence>
<feature type="chain" id="PRO_5002928032" description="Secretion system C-terminal sorting domain-containing protein" evidence="1">
    <location>
        <begin position="32"/>
        <end position="131"/>
    </location>
</feature>
<comment type="caution">
    <text evidence="2">The sequence shown here is derived from an EMBL/GenBank/DDBJ whole genome shotgun (WGS) entry which is preliminary data.</text>
</comment>
<evidence type="ECO:0008006" key="4">
    <source>
        <dbReference type="Google" id="ProtNLM"/>
    </source>
</evidence>
<organism evidence="2 3">
    <name type="scientific">Porphyromonas endodontalis (strain ATCC 35406 / DSM 24491 / JCM 8526 / CCUG 16442 / BCRC 14492 / NCTC 13058 / HG 370)</name>
    <name type="common">Bacteroides endodontalis</name>
    <dbReference type="NCBI Taxonomy" id="553175"/>
    <lineage>
        <taxon>Bacteria</taxon>
        <taxon>Pseudomonadati</taxon>
        <taxon>Bacteroidota</taxon>
        <taxon>Bacteroidia</taxon>
        <taxon>Bacteroidales</taxon>
        <taxon>Porphyromonadaceae</taxon>
        <taxon>Porphyromonas</taxon>
    </lineage>
</organism>
<keyword evidence="3" id="KW-1185">Reference proteome</keyword>
<evidence type="ECO:0000256" key="1">
    <source>
        <dbReference type="SAM" id="SignalP"/>
    </source>
</evidence>
<proteinExistence type="predicted"/>
<feature type="signal peptide" evidence="1">
    <location>
        <begin position="1"/>
        <end position="31"/>
    </location>
</feature>
<keyword evidence="1" id="KW-0732">Signal</keyword>
<accession>C3JAA7</accession>
<dbReference type="STRING" id="553175.POREN0001_1595"/>